<reference evidence="13" key="1">
    <citation type="journal article" date="2011" name="Genome Biol.">
        <title>Comparative genomics of the social amoebae Dictyostelium discoideum and Dictyostelium purpureum.</title>
        <authorList>
            <consortium name="US DOE Joint Genome Institute (JGI-PGF)"/>
            <person name="Sucgang R."/>
            <person name="Kuo A."/>
            <person name="Tian X."/>
            <person name="Salerno W."/>
            <person name="Parikh A."/>
            <person name="Feasley C.L."/>
            <person name="Dalin E."/>
            <person name="Tu H."/>
            <person name="Huang E."/>
            <person name="Barry K."/>
            <person name="Lindquist E."/>
            <person name="Shapiro H."/>
            <person name="Bruce D."/>
            <person name="Schmutz J."/>
            <person name="Salamov A."/>
            <person name="Fey P."/>
            <person name="Gaudet P."/>
            <person name="Anjard C."/>
            <person name="Babu M.M."/>
            <person name="Basu S."/>
            <person name="Bushmanova Y."/>
            <person name="van der Wel H."/>
            <person name="Katoh-Kurasawa M."/>
            <person name="Dinh C."/>
            <person name="Coutinho P.M."/>
            <person name="Saito T."/>
            <person name="Elias M."/>
            <person name="Schaap P."/>
            <person name="Kay R.R."/>
            <person name="Henrissat B."/>
            <person name="Eichinger L."/>
            <person name="Rivero F."/>
            <person name="Putnam N.H."/>
            <person name="West C.M."/>
            <person name="Loomis W.F."/>
            <person name="Chisholm R.L."/>
            <person name="Shaulsky G."/>
            <person name="Strassmann J.E."/>
            <person name="Queller D.C."/>
            <person name="Kuspa A."/>
            <person name="Grigoriev I.V."/>
        </authorList>
    </citation>
    <scope>NUCLEOTIDE SEQUENCE [LARGE SCALE GENOMIC DNA]</scope>
    <source>
        <strain evidence="13">QSDP1</strain>
    </source>
</reference>
<dbReference type="GO" id="GO:0005829">
    <property type="term" value="C:cytosol"/>
    <property type="evidence" value="ECO:0000318"/>
    <property type="project" value="GO_Central"/>
</dbReference>
<comment type="catalytic activity">
    <reaction evidence="9">
        <text>L-seryl-[protein] + ATP = O-phospho-L-seryl-[protein] + ADP + H(+)</text>
        <dbReference type="Rhea" id="RHEA:17989"/>
        <dbReference type="Rhea" id="RHEA-COMP:9863"/>
        <dbReference type="Rhea" id="RHEA-COMP:11604"/>
        <dbReference type="ChEBI" id="CHEBI:15378"/>
        <dbReference type="ChEBI" id="CHEBI:29999"/>
        <dbReference type="ChEBI" id="CHEBI:30616"/>
        <dbReference type="ChEBI" id="CHEBI:83421"/>
        <dbReference type="ChEBI" id="CHEBI:456216"/>
        <dbReference type="EC" id="2.7.11.1"/>
    </reaction>
</comment>
<proteinExistence type="inferred from homology"/>
<evidence type="ECO:0000256" key="2">
    <source>
        <dbReference type="ARBA" id="ARBA00012513"/>
    </source>
</evidence>
<feature type="compositionally biased region" description="Acidic residues" evidence="10">
    <location>
        <begin position="444"/>
        <end position="460"/>
    </location>
</feature>
<evidence type="ECO:0000313" key="13">
    <source>
        <dbReference type="Proteomes" id="UP000001064"/>
    </source>
</evidence>
<dbReference type="Gene3D" id="3.30.200.20">
    <property type="entry name" value="Phosphorylase Kinase, domain 1"/>
    <property type="match status" value="1"/>
</dbReference>
<dbReference type="Proteomes" id="UP000001064">
    <property type="component" value="Unassembled WGS sequence"/>
</dbReference>
<evidence type="ECO:0000256" key="10">
    <source>
        <dbReference type="SAM" id="MobiDB-lite"/>
    </source>
</evidence>
<keyword evidence="7" id="KW-0067">ATP-binding</keyword>
<accession>F1A3K0</accession>
<dbReference type="GO" id="GO:0004674">
    <property type="term" value="F:protein serine/threonine kinase activity"/>
    <property type="evidence" value="ECO:0000318"/>
    <property type="project" value="GO_Central"/>
</dbReference>
<keyword evidence="6" id="KW-0418">Kinase</keyword>
<dbReference type="SUPFAM" id="SSF56112">
    <property type="entry name" value="Protein kinase-like (PK-like)"/>
    <property type="match status" value="1"/>
</dbReference>
<dbReference type="SMART" id="SM00220">
    <property type="entry name" value="S_TKc"/>
    <property type="match status" value="1"/>
</dbReference>
<dbReference type="InterPro" id="IPR008271">
    <property type="entry name" value="Ser/Thr_kinase_AS"/>
</dbReference>
<dbReference type="GO" id="GO:0005524">
    <property type="term" value="F:ATP binding"/>
    <property type="evidence" value="ECO:0007669"/>
    <property type="project" value="UniProtKB-KW"/>
</dbReference>
<comment type="catalytic activity">
    <reaction evidence="8">
        <text>L-threonyl-[protein] + ATP = O-phospho-L-threonyl-[protein] + ADP + H(+)</text>
        <dbReference type="Rhea" id="RHEA:46608"/>
        <dbReference type="Rhea" id="RHEA-COMP:11060"/>
        <dbReference type="Rhea" id="RHEA-COMP:11605"/>
        <dbReference type="ChEBI" id="CHEBI:15378"/>
        <dbReference type="ChEBI" id="CHEBI:30013"/>
        <dbReference type="ChEBI" id="CHEBI:30616"/>
        <dbReference type="ChEBI" id="CHEBI:61977"/>
        <dbReference type="ChEBI" id="CHEBI:456216"/>
        <dbReference type="EC" id="2.7.11.1"/>
    </reaction>
</comment>
<dbReference type="GeneID" id="10506324"/>
<dbReference type="GO" id="GO:0005737">
    <property type="term" value="C:cytoplasm"/>
    <property type="evidence" value="ECO:0000318"/>
    <property type="project" value="GO_Central"/>
</dbReference>
<dbReference type="InterPro" id="IPR001245">
    <property type="entry name" value="Ser-Thr/Tyr_kinase_cat_dom"/>
</dbReference>
<dbReference type="InterPro" id="IPR000719">
    <property type="entry name" value="Prot_kinase_dom"/>
</dbReference>
<evidence type="ECO:0000256" key="9">
    <source>
        <dbReference type="ARBA" id="ARBA00048679"/>
    </source>
</evidence>
<dbReference type="VEuPathDB" id="AmoebaDB:DICPUDRAFT_99895"/>
<dbReference type="GO" id="GO:0000045">
    <property type="term" value="P:autophagosome assembly"/>
    <property type="evidence" value="ECO:0000318"/>
    <property type="project" value="GO_Central"/>
</dbReference>
<dbReference type="OrthoDB" id="4062651at2759"/>
<dbReference type="PROSITE" id="PS50011">
    <property type="entry name" value="PROTEIN_KINASE_DOM"/>
    <property type="match status" value="1"/>
</dbReference>
<evidence type="ECO:0000313" key="12">
    <source>
        <dbReference type="EMBL" id="EGC29222.1"/>
    </source>
</evidence>
<keyword evidence="5" id="KW-0547">Nucleotide-binding</keyword>
<feature type="region of interest" description="Disordered" evidence="10">
    <location>
        <begin position="437"/>
        <end position="487"/>
    </location>
</feature>
<keyword evidence="4" id="KW-0808">Transferase</keyword>
<keyword evidence="13" id="KW-1185">Reference proteome</keyword>
<dbReference type="InterPro" id="IPR011009">
    <property type="entry name" value="Kinase-like_dom_sf"/>
</dbReference>
<organism evidence="12 13">
    <name type="scientific">Dictyostelium purpureum</name>
    <name type="common">Slime mold</name>
    <dbReference type="NCBI Taxonomy" id="5786"/>
    <lineage>
        <taxon>Eukaryota</taxon>
        <taxon>Amoebozoa</taxon>
        <taxon>Evosea</taxon>
        <taxon>Eumycetozoa</taxon>
        <taxon>Dictyostelia</taxon>
        <taxon>Dictyosteliales</taxon>
        <taxon>Dictyosteliaceae</taxon>
        <taxon>Dictyostelium</taxon>
    </lineage>
</organism>
<dbReference type="STRING" id="5786.F1A3K0"/>
<dbReference type="InParanoid" id="F1A3K0"/>
<evidence type="ECO:0000256" key="7">
    <source>
        <dbReference type="ARBA" id="ARBA00022840"/>
    </source>
</evidence>
<dbReference type="Gene3D" id="1.10.510.10">
    <property type="entry name" value="Transferase(Phosphotransferase) domain 1"/>
    <property type="match status" value="1"/>
</dbReference>
<feature type="region of interest" description="Disordered" evidence="10">
    <location>
        <begin position="363"/>
        <end position="382"/>
    </location>
</feature>
<comment type="similarity">
    <text evidence="1">Belongs to the protein kinase superfamily. TKL Ser/Thr protein kinase family.</text>
</comment>
<dbReference type="PANTHER" id="PTHR46485:SF5">
    <property type="entry name" value="CENTER DIVIDER, ISOFORM A"/>
    <property type="match status" value="1"/>
</dbReference>
<dbReference type="InterPro" id="IPR050940">
    <property type="entry name" value="Actin_reg-Ser/Thr_kinase"/>
</dbReference>
<dbReference type="CDD" id="cd13999">
    <property type="entry name" value="STKc_MAP3K-like"/>
    <property type="match status" value="1"/>
</dbReference>
<evidence type="ECO:0000256" key="6">
    <source>
        <dbReference type="ARBA" id="ARBA00022777"/>
    </source>
</evidence>
<dbReference type="GO" id="GO:0005776">
    <property type="term" value="C:autophagosome"/>
    <property type="evidence" value="ECO:0000318"/>
    <property type="project" value="GO_Central"/>
</dbReference>
<feature type="compositionally biased region" description="Low complexity" evidence="10">
    <location>
        <begin position="586"/>
        <end position="598"/>
    </location>
</feature>
<dbReference type="GO" id="GO:0034045">
    <property type="term" value="C:phagophore assembly site membrane"/>
    <property type="evidence" value="ECO:0000318"/>
    <property type="project" value="GO_Central"/>
</dbReference>
<dbReference type="PRINTS" id="PR00109">
    <property type="entry name" value="TYRKINASE"/>
</dbReference>
<dbReference type="eggNOG" id="KOG0192">
    <property type="taxonomic scope" value="Eukaryota"/>
</dbReference>
<evidence type="ECO:0000259" key="11">
    <source>
        <dbReference type="PROSITE" id="PS50011"/>
    </source>
</evidence>
<dbReference type="EC" id="2.7.11.1" evidence="2"/>
<dbReference type="OMA" id="NCMAPEV"/>
<feature type="compositionally biased region" description="Low complexity" evidence="10">
    <location>
        <begin position="549"/>
        <end position="579"/>
    </location>
</feature>
<dbReference type="PROSITE" id="PS00108">
    <property type="entry name" value="PROTEIN_KINASE_ST"/>
    <property type="match status" value="1"/>
</dbReference>
<dbReference type="GO" id="GO:0061709">
    <property type="term" value="P:reticulophagy"/>
    <property type="evidence" value="ECO:0000318"/>
    <property type="project" value="GO_Central"/>
</dbReference>
<dbReference type="FunCoup" id="F1A3K0">
    <property type="interactions" value="728"/>
</dbReference>
<dbReference type="GO" id="GO:0034727">
    <property type="term" value="P:piecemeal microautophagy of the nucleus"/>
    <property type="evidence" value="ECO:0000318"/>
    <property type="project" value="GO_Central"/>
</dbReference>
<dbReference type="RefSeq" id="XP_003294244.1">
    <property type="nucleotide sequence ID" value="XM_003294196.1"/>
</dbReference>
<dbReference type="GO" id="GO:0042594">
    <property type="term" value="P:response to starvation"/>
    <property type="evidence" value="ECO:0000318"/>
    <property type="project" value="GO_Central"/>
</dbReference>
<evidence type="ECO:0000256" key="3">
    <source>
        <dbReference type="ARBA" id="ARBA00022527"/>
    </source>
</evidence>
<dbReference type="KEGG" id="dpp:DICPUDRAFT_99895"/>
<dbReference type="PANTHER" id="PTHR46485">
    <property type="entry name" value="LIM DOMAIN KINASE 1"/>
    <property type="match status" value="1"/>
</dbReference>
<feature type="compositionally biased region" description="Low complexity" evidence="10">
    <location>
        <begin position="461"/>
        <end position="471"/>
    </location>
</feature>
<evidence type="ECO:0000256" key="1">
    <source>
        <dbReference type="ARBA" id="ARBA00005843"/>
    </source>
</evidence>
<dbReference type="AlphaFoldDB" id="F1A3K0"/>
<evidence type="ECO:0000256" key="8">
    <source>
        <dbReference type="ARBA" id="ARBA00047899"/>
    </source>
</evidence>
<protein>
    <recommendedName>
        <fullName evidence="2">non-specific serine/threonine protein kinase</fullName>
        <ecNumber evidence="2">2.7.11.1</ecNumber>
    </recommendedName>
</protein>
<feature type="region of interest" description="Disordered" evidence="10">
    <location>
        <begin position="546"/>
        <end position="601"/>
    </location>
</feature>
<keyword evidence="3" id="KW-0723">Serine/threonine-protein kinase</keyword>
<gene>
    <name evidence="12" type="ORF">DICPUDRAFT_99895</name>
</gene>
<dbReference type="GO" id="GO:0000407">
    <property type="term" value="C:phagophore assembly site"/>
    <property type="evidence" value="ECO:0000318"/>
    <property type="project" value="GO_Central"/>
</dbReference>
<evidence type="ECO:0000256" key="5">
    <source>
        <dbReference type="ARBA" id="ARBA00022741"/>
    </source>
</evidence>
<dbReference type="GO" id="GO:0000423">
    <property type="term" value="P:mitophagy"/>
    <property type="evidence" value="ECO:0000318"/>
    <property type="project" value="GO_Central"/>
</dbReference>
<evidence type="ECO:0000256" key="4">
    <source>
        <dbReference type="ARBA" id="ARBA00022679"/>
    </source>
</evidence>
<feature type="domain" description="Protein kinase" evidence="11">
    <location>
        <begin position="31"/>
        <end position="317"/>
    </location>
</feature>
<sequence>MDSNTSNICFDPETDGLPDGSNAFRINIEDLEFGPEIGKGAYGKIFKGEYFGTPVGIKEISLSPNDVKYKDLIKFIQREVAMLRFSHPNLVQFIGVSEKGSNLYIVTEFVSGGDLAYYLFRNKNDDTPEQFMHRKVNIGSSSTPDLDTTSEKLVPLTWPLRIKIAYDVACAMAYLHSRHVIHRDLKSTNLLVGDSWKIKVCDFGFARTAYAGRAKRTMTICGTTNCMAPEVILGQDYNEACDVFSYGIVLSEIITRLETTNNLRPSSLKYGLDVDILLPLVPKDCPPPFLKLVFDCTEYDPDQRPTFKEITERLKSLTKRLSIPNVLPPLRILAQSPITSPLQSPCSKLLYNNVFKSISLNNGSTSSNNSSSSSGSFHQNNNNNNIEIQVNCNSFNNNNNDIQNNDNIELNEILINIPNSPNSNLNLNINGGREEIMSPISMGDESDLDSDDDLLTEDDSYSSASSSRCSSRNGGKSFTNGSGGSAKKHGMGYIIRHHYGDVGLELSGGSSHGGSGISLNVEGVSSSSPITIQSTSPNLLVGIGLSTTPSSSKSPPSSSLSPPSSVKSSNYSKSISPINGIGGSSGSNSRHSSPKSNRFSNGSLKEKFQQYQQQQFNLKSIGANCNDENDKELEELSKSIDDSLRLQFSPLNISPSGKHYFKQIQHNNNNHLISPTIISTSASSSSTSTPSLVSQLLRVDNSTSTSATSSPATKPLSSIASNSSVFTPLSGLTRTVQS</sequence>
<dbReference type="GO" id="GO:0010506">
    <property type="term" value="P:regulation of autophagy"/>
    <property type="evidence" value="ECO:0000318"/>
    <property type="project" value="GO_Central"/>
</dbReference>
<name>F1A3K0_DICPU</name>
<dbReference type="Pfam" id="PF07714">
    <property type="entry name" value="PK_Tyr_Ser-Thr"/>
    <property type="match status" value="1"/>
</dbReference>
<dbReference type="EMBL" id="GL871463">
    <property type="protein sequence ID" value="EGC29222.1"/>
    <property type="molecule type" value="Genomic_DNA"/>
</dbReference>